<feature type="signal peptide" evidence="1">
    <location>
        <begin position="1"/>
        <end position="21"/>
    </location>
</feature>
<dbReference type="RefSeq" id="WP_168608423.1">
    <property type="nucleotide sequence ID" value="NZ_JAAZQD010000001.1"/>
</dbReference>
<protein>
    <submittedName>
        <fullName evidence="2">HlyD family efflux transporter periplasmic adaptor subunit</fullName>
    </submittedName>
</protein>
<dbReference type="Gene3D" id="2.40.30.170">
    <property type="match status" value="1"/>
</dbReference>
<dbReference type="GO" id="GO:1990281">
    <property type="term" value="C:efflux pump complex"/>
    <property type="evidence" value="ECO:0007669"/>
    <property type="project" value="TreeGrafter"/>
</dbReference>
<evidence type="ECO:0000256" key="1">
    <source>
        <dbReference type="SAM" id="SignalP"/>
    </source>
</evidence>
<dbReference type="GO" id="GO:0015562">
    <property type="term" value="F:efflux transmembrane transporter activity"/>
    <property type="evidence" value="ECO:0007669"/>
    <property type="project" value="TreeGrafter"/>
</dbReference>
<dbReference type="Gene3D" id="1.10.287.470">
    <property type="entry name" value="Helix hairpin bin"/>
    <property type="match status" value="1"/>
</dbReference>
<organism evidence="2 3">
    <name type="scientific">Oleiagrimonas citrea</name>
    <dbReference type="NCBI Taxonomy" id="1665687"/>
    <lineage>
        <taxon>Bacteria</taxon>
        <taxon>Pseudomonadati</taxon>
        <taxon>Pseudomonadota</taxon>
        <taxon>Gammaproteobacteria</taxon>
        <taxon>Lysobacterales</taxon>
        <taxon>Rhodanobacteraceae</taxon>
        <taxon>Oleiagrimonas</taxon>
    </lineage>
</organism>
<accession>A0A846ZKQ9</accession>
<dbReference type="SUPFAM" id="SSF111369">
    <property type="entry name" value="HlyD-like secretion proteins"/>
    <property type="match status" value="1"/>
</dbReference>
<comment type="caution">
    <text evidence="2">The sequence shown here is derived from an EMBL/GenBank/DDBJ whole genome shotgun (WGS) entry which is preliminary data.</text>
</comment>
<evidence type="ECO:0000313" key="2">
    <source>
        <dbReference type="EMBL" id="NKZ37991.1"/>
    </source>
</evidence>
<name>A0A846ZKQ9_9GAMM</name>
<dbReference type="Proteomes" id="UP000541636">
    <property type="component" value="Unassembled WGS sequence"/>
</dbReference>
<dbReference type="PANTHER" id="PTHR30469">
    <property type="entry name" value="MULTIDRUG RESISTANCE PROTEIN MDTA"/>
    <property type="match status" value="1"/>
</dbReference>
<dbReference type="AlphaFoldDB" id="A0A846ZKQ9"/>
<dbReference type="PROSITE" id="PS51257">
    <property type="entry name" value="PROKAR_LIPOPROTEIN"/>
    <property type="match status" value="1"/>
</dbReference>
<keyword evidence="3" id="KW-1185">Reference proteome</keyword>
<dbReference type="Gene3D" id="2.40.50.100">
    <property type="match status" value="1"/>
</dbReference>
<dbReference type="PANTHER" id="PTHR30469:SF15">
    <property type="entry name" value="HLYD FAMILY OF SECRETION PROTEINS"/>
    <property type="match status" value="1"/>
</dbReference>
<evidence type="ECO:0000313" key="3">
    <source>
        <dbReference type="Proteomes" id="UP000541636"/>
    </source>
</evidence>
<feature type="chain" id="PRO_5032817056" evidence="1">
    <location>
        <begin position="22"/>
        <end position="308"/>
    </location>
</feature>
<keyword evidence="1" id="KW-0732">Signal</keyword>
<sequence length="308" mass="32414">MIRSQTSFLLLTALVTGMLGACSHPQNDAQTPAAHETPKYAAVARGRIDIEAGLLPLDASVSGVVAHVKVHTGDRVKRGEVLAKLHTDQAQAAVTVARGTLQQAQAQARLIAAKRKAARHQAGLLAKAAAAGADSGQHAAAAAEHVTELDAQAASAQAAVTVAQGHLQQAERVLQLHTIRAPRDAQIVDVATQPGQTVSPQSGPLFHLLPDAPRIVVAELDSTFADRVHAGMQAEIVLDDDSAQSLGRAHVIEVGQVYETARLDGDSPQRGHARTVRCLLRFDHAVARRIGQRVLVRFLKGTGPSTHG</sequence>
<gene>
    <name evidence="2" type="ORF">HF690_03360</name>
</gene>
<proteinExistence type="predicted"/>
<dbReference type="EMBL" id="JAAZQD010000001">
    <property type="protein sequence ID" value="NKZ37991.1"/>
    <property type="molecule type" value="Genomic_DNA"/>
</dbReference>
<reference evidence="2 3" key="1">
    <citation type="journal article" date="2017" name="Int. J. Syst. Evol. Microbiol.">
        <title>Oleiagrimonas citrea sp. nov., a marine bacterium isolated from tidal flat sediment and emended description of the genus Oleiagrimonas Fang et al. 2015 and Oleiagrimonas soli.</title>
        <authorList>
            <person name="Yang S.H."/>
            <person name="Seo H.S."/>
            <person name="Seong C.N."/>
            <person name="Kwon K.K."/>
        </authorList>
    </citation>
    <scope>NUCLEOTIDE SEQUENCE [LARGE SCALE GENOMIC DNA]</scope>
    <source>
        <strain evidence="2 3">MEBiC09124</strain>
    </source>
</reference>